<name>A0ABQ0A9T6_9GAMM</name>
<dbReference type="InterPro" id="IPR016187">
    <property type="entry name" value="CTDL_fold"/>
</dbReference>
<feature type="domain" description="Sulfatase-modifying factor enzyme-like" evidence="1">
    <location>
        <begin position="62"/>
        <end position="298"/>
    </location>
</feature>
<evidence type="ECO:0000313" key="2">
    <source>
        <dbReference type="EMBL" id="GAA6168375.1"/>
    </source>
</evidence>
<evidence type="ECO:0000313" key="3">
    <source>
        <dbReference type="Proteomes" id="UP001465153"/>
    </source>
</evidence>
<keyword evidence="3" id="KW-1185">Reference proteome</keyword>
<dbReference type="PANTHER" id="PTHR23150:SF19">
    <property type="entry name" value="FORMYLGLYCINE-GENERATING ENZYME"/>
    <property type="match status" value="1"/>
</dbReference>
<dbReference type="SUPFAM" id="SSF56436">
    <property type="entry name" value="C-type lectin-like"/>
    <property type="match status" value="1"/>
</dbReference>
<proteinExistence type="predicted"/>
<dbReference type="Gene3D" id="3.90.1580.10">
    <property type="entry name" value="paralog of FGE (formylglycine-generating enzyme)"/>
    <property type="match status" value="1"/>
</dbReference>
<dbReference type="InterPro" id="IPR005532">
    <property type="entry name" value="SUMF_dom"/>
</dbReference>
<evidence type="ECO:0000259" key="1">
    <source>
        <dbReference type="Pfam" id="PF03781"/>
    </source>
</evidence>
<dbReference type="Pfam" id="PF03781">
    <property type="entry name" value="FGE-sulfatase"/>
    <property type="match status" value="1"/>
</dbReference>
<sequence>MFLDEFEFSQNPLDLTTFDTQKRWQLRPPPQFPAPWAVEWGTDEYGLWQTFSVKGIPLIMRYIPPGQFLMGSPKKELERYDDEYQHPVEITQGFWLAETTVTQALWRAVMGDNPSHFNPKTNDKVNNTEEELPVEWVSWHDCQQFFKQLNQLVPELHLTFPTEAQWEYACRAGSLTPFNTGENITTEQANFDCNYPYADLSNRESKGENRGRTLPVKSFQANAWGLYQMHGNVLEWCLDYGRDYPKNSNNLQPDPIGPLERKSAVLRGGSWFSNAGYCRSTYRFASKRSIHDSYIGVRPCGSSAG</sequence>
<dbReference type="RefSeq" id="WP_353303062.1">
    <property type="nucleotide sequence ID" value="NZ_BAABWN010000006.1"/>
</dbReference>
<gene>
    <name evidence="2" type="ORF">NBRC116591_21860</name>
</gene>
<protein>
    <recommendedName>
        <fullName evidence="1">Sulfatase-modifying factor enzyme-like domain-containing protein</fullName>
    </recommendedName>
</protein>
<dbReference type="Proteomes" id="UP001465153">
    <property type="component" value="Unassembled WGS sequence"/>
</dbReference>
<organism evidence="2 3">
    <name type="scientific">Sessilibacter corallicola</name>
    <dbReference type="NCBI Taxonomy" id="2904075"/>
    <lineage>
        <taxon>Bacteria</taxon>
        <taxon>Pseudomonadati</taxon>
        <taxon>Pseudomonadota</taxon>
        <taxon>Gammaproteobacteria</taxon>
        <taxon>Cellvibrionales</taxon>
        <taxon>Cellvibrionaceae</taxon>
        <taxon>Sessilibacter</taxon>
    </lineage>
</organism>
<accession>A0ABQ0A9T6</accession>
<comment type="caution">
    <text evidence="2">The sequence shown here is derived from an EMBL/GenBank/DDBJ whole genome shotgun (WGS) entry which is preliminary data.</text>
</comment>
<dbReference type="PANTHER" id="PTHR23150">
    <property type="entry name" value="SULFATASE MODIFYING FACTOR 1, 2"/>
    <property type="match status" value="1"/>
</dbReference>
<reference evidence="2 3" key="1">
    <citation type="submission" date="2024-04" db="EMBL/GenBank/DDBJ databases">
        <title>Draft genome sequence of Sessilibacter corallicola NBRC 116591.</title>
        <authorList>
            <person name="Miyakawa T."/>
            <person name="Kusuya Y."/>
            <person name="Miura T."/>
        </authorList>
    </citation>
    <scope>NUCLEOTIDE SEQUENCE [LARGE SCALE GENOMIC DNA]</scope>
    <source>
        <strain evidence="2 3">KU-00831-HH</strain>
    </source>
</reference>
<dbReference type="InterPro" id="IPR051043">
    <property type="entry name" value="Sulfatase_Mod_Factor_Kinase"/>
</dbReference>
<dbReference type="EMBL" id="BAABWN010000006">
    <property type="protein sequence ID" value="GAA6168375.1"/>
    <property type="molecule type" value="Genomic_DNA"/>
</dbReference>
<dbReference type="InterPro" id="IPR042095">
    <property type="entry name" value="SUMF_sf"/>
</dbReference>